<gene>
    <name evidence="4" type="ORF">PS691_02450</name>
</gene>
<dbReference type="Proteomes" id="UP000337909">
    <property type="component" value="Unassembled WGS sequence"/>
</dbReference>
<dbReference type="EMBL" id="CABVHQ010000020">
    <property type="protein sequence ID" value="VVN98673.1"/>
    <property type="molecule type" value="Genomic_DNA"/>
</dbReference>
<sequence length="159" mass="17682">MGGINMLLVNYLSLFTLQLFIGSMTFAQGSVDSTRSVDRTGSVAQNRTLNRIEVGGIVTGQTITQAGRDFYDSFATTWRDKDEAGRFVVAIAERPNARWGSQVFVNYGNQRLFQVFLPPNRSLIPTIGSAAAIQVYQAILDYQLVQFFGDPDLARDELF</sequence>
<evidence type="ECO:0000313" key="4">
    <source>
        <dbReference type="EMBL" id="VVN98673.1"/>
    </source>
</evidence>
<evidence type="ECO:0000313" key="5">
    <source>
        <dbReference type="Proteomes" id="UP000337909"/>
    </source>
</evidence>
<dbReference type="OrthoDB" id="6869495at2"/>
<reference evidence="4 5" key="1">
    <citation type="submission" date="2019-09" db="EMBL/GenBank/DDBJ databases">
        <authorList>
            <person name="Chandra G."/>
            <person name="Truman W A."/>
        </authorList>
    </citation>
    <scope>NUCLEOTIDE SEQUENCE [LARGE SCALE GENOMIC DNA]</scope>
    <source>
        <strain evidence="4">PS691</strain>
    </source>
</reference>
<dbReference type="Pfam" id="PF10627">
    <property type="entry name" value="CsgE"/>
    <property type="match status" value="1"/>
</dbReference>
<protein>
    <recommendedName>
        <fullName evidence="2">Curli production assembly/transport component CsgE</fullName>
    </recommendedName>
</protein>
<organism evidence="4 5">
    <name type="scientific">Pseudomonas fluorescens</name>
    <dbReference type="NCBI Taxonomy" id="294"/>
    <lineage>
        <taxon>Bacteria</taxon>
        <taxon>Pseudomonadati</taxon>
        <taxon>Pseudomonadota</taxon>
        <taxon>Gammaproteobacteria</taxon>
        <taxon>Pseudomonadales</taxon>
        <taxon>Pseudomonadaceae</taxon>
        <taxon>Pseudomonas</taxon>
    </lineage>
</organism>
<accession>A0A5E7CTC3</accession>
<dbReference type="InterPro" id="IPR018900">
    <property type="entry name" value="Curli_CsgE"/>
</dbReference>
<name>A0A5E7CTC3_PSEFL</name>
<evidence type="ECO:0000256" key="2">
    <source>
        <dbReference type="ARBA" id="ARBA00014024"/>
    </source>
</evidence>
<keyword evidence="3" id="KW-0732">Signal</keyword>
<comment type="function">
    <text evidence="1">May be involved in the biogenesis of curli organelles.</text>
</comment>
<proteinExistence type="predicted"/>
<dbReference type="RefSeq" id="WP_150642453.1">
    <property type="nucleotide sequence ID" value="NZ_CABVHQ010000020.1"/>
</dbReference>
<dbReference type="AlphaFoldDB" id="A0A5E7CTC3"/>
<evidence type="ECO:0000256" key="3">
    <source>
        <dbReference type="ARBA" id="ARBA00022729"/>
    </source>
</evidence>
<evidence type="ECO:0000256" key="1">
    <source>
        <dbReference type="ARBA" id="ARBA00003989"/>
    </source>
</evidence>